<keyword evidence="3" id="KW-0808">Transferase</keyword>
<dbReference type="GO" id="GO:0008233">
    <property type="term" value="F:peptidase activity"/>
    <property type="evidence" value="ECO:0007669"/>
    <property type="project" value="UniProtKB-KW"/>
</dbReference>
<dbReference type="Gene3D" id="3.30.70.270">
    <property type="match status" value="2"/>
</dbReference>
<name>A0AAV1KUB0_9NEOP</name>
<dbReference type="InterPro" id="IPR000477">
    <property type="entry name" value="RT_dom"/>
</dbReference>
<keyword evidence="2" id="KW-0645">Protease</keyword>
<evidence type="ECO:0000256" key="6">
    <source>
        <dbReference type="ARBA" id="ARBA00022759"/>
    </source>
</evidence>
<dbReference type="CDD" id="cd01647">
    <property type="entry name" value="RT_LTR"/>
    <property type="match status" value="1"/>
</dbReference>
<dbReference type="GO" id="GO:0004519">
    <property type="term" value="F:endonuclease activity"/>
    <property type="evidence" value="ECO:0007669"/>
    <property type="project" value="UniProtKB-KW"/>
</dbReference>
<dbReference type="InterPro" id="IPR050951">
    <property type="entry name" value="Retrovirus_Pol_polyprotein"/>
</dbReference>
<evidence type="ECO:0000313" key="13">
    <source>
        <dbReference type="EMBL" id="CAK1585829.1"/>
    </source>
</evidence>
<evidence type="ECO:0000256" key="7">
    <source>
        <dbReference type="ARBA" id="ARBA00022801"/>
    </source>
</evidence>
<dbReference type="FunFam" id="3.30.70.270:FF:000020">
    <property type="entry name" value="Transposon Tf2-6 polyprotein-like Protein"/>
    <property type="match status" value="1"/>
</dbReference>
<feature type="domain" description="Reverse transcriptase" evidence="11">
    <location>
        <begin position="57"/>
        <end position="234"/>
    </location>
</feature>
<dbReference type="Pfam" id="PF00078">
    <property type="entry name" value="RVT_1"/>
    <property type="match status" value="1"/>
</dbReference>
<dbReference type="PANTHER" id="PTHR37984">
    <property type="entry name" value="PROTEIN CBG26694"/>
    <property type="match status" value="1"/>
</dbReference>
<dbReference type="InterPro" id="IPR043128">
    <property type="entry name" value="Rev_trsase/Diguanyl_cyclase"/>
</dbReference>
<keyword evidence="4" id="KW-0548">Nucleotidyltransferase</keyword>
<dbReference type="FunFam" id="3.10.10.10:FF:000007">
    <property type="entry name" value="Retrovirus-related Pol polyprotein from transposon 17.6-like Protein"/>
    <property type="match status" value="1"/>
</dbReference>
<evidence type="ECO:0000256" key="9">
    <source>
        <dbReference type="ARBA" id="ARBA00023268"/>
    </source>
</evidence>
<evidence type="ECO:0000313" key="14">
    <source>
        <dbReference type="Proteomes" id="UP001314205"/>
    </source>
</evidence>
<feature type="region of interest" description="Disordered" evidence="10">
    <location>
        <begin position="1"/>
        <end position="39"/>
    </location>
</feature>
<evidence type="ECO:0000256" key="3">
    <source>
        <dbReference type="ARBA" id="ARBA00022679"/>
    </source>
</evidence>
<dbReference type="FunFam" id="3.30.420.10:FF:000032">
    <property type="entry name" value="Retrovirus-related Pol polyprotein from transposon 297-like Protein"/>
    <property type="match status" value="1"/>
</dbReference>
<keyword evidence="7" id="KW-0378">Hydrolase</keyword>
<dbReference type="GO" id="GO:0003676">
    <property type="term" value="F:nucleic acid binding"/>
    <property type="evidence" value="ECO:0007669"/>
    <property type="project" value="InterPro"/>
</dbReference>
<evidence type="ECO:0000259" key="11">
    <source>
        <dbReference type="PROSITE" id="PS50878"/>
    </source>
</evidence>
<dbReference type="AlphaFoldDB" id="A0AAV1KUB0"/>
<dbReference type="InterPro" id="IPR036397">
    <property type="entry name" value="RNaseH_sf"/>
</dbReference>
<dbReference type="InterPro" id="IPR041577">
    <property type="entry name" value="RT_RNaseH_2"/>
</dbReference>
<dbReference type="FunFam" id="3.10.20.370:FF:000001">
    <property type="entry name" value="Retrovirus-related Pol polyprotein from transposon 17.6-like protein"/>
    <property type="match status" value="1"/>
</dbReference>
<gene>
    <name evidence="13" type="ORF">PARMNEM_LOCUS6860</name>
</gene>
<protein>
    <recommendedName>
        <fullName evidence="1">RNA-directed DNA polymerase</fullName>
        <ecNumber evidence="1">2.7.7.49</ecNumber>
    </recommendedName>
</protein>
<dbReference type="EC" id="2.7.7.49" evidence="1"/>
<dbReference type="GO" id="GO:0015074">
    <property type="term" value="P:DNA integration"/>
    <property type="evidence" value="ECO:0007669"/>
    <property type="project" value="InterPro"/>
</dbReference>
<evidence type="ECO:0000256" key="8">
    <source>
        <dbReference type="ARBA" id="ARBA00022918"/>
    </source>
</evidence>
<dbReference type="InterPro" id="IPR001584">
    <property type="entry name" value="Integrase_cat-core"/>
</dbReference>
<dbReference type="Pfam" id="PF00665">
    <property type="entry name" value="rve"/>
    <property type="match status" value="1"/>
</dbReference>
<dbReference type="CDD" id="cd09274">
    <property type="entry name" value="RNase_HI_RT_Ty3"/>
    <property type="match status" value="1"/>
</dbReference>
<evidence type="ECO:0000256" key="1">
    <source>
        <dbReference type="ARBA" id="ARBA00012493"/>
    </source>
</evidence>
<keyword evidence="8" id="KW-0695">RNA-directed DNA polymerase</keyword>
<dbReference type="SUPFAM" id="SSF56672">
    <property type="entry name" value="DNA/RNA polymerases"/>
    <property type="match status" value="1"/>
</dbReference>
<keyword evidence="14" id="KW-1185">Reference proteome</keyword>
<sequence length="887" mass="102217">MLKQYPEITRPAGAPIEPKHSTKHHIRTTPGPPVHSRPRRLAPDRLNIAKKEFEEMLFNGTARRSESPWSSPLHLARKKDDGWRPCGDYRALNARTIPDRYPIRHINDFAYQLAGAKIFSKVDLIKAYNQIPVEKNDIPKTAITTPFGLYEFPFMNFGLRNAAQTFQRFIDEVTQGMDYVHGYLDDILVFSKTEKEHLNHLQNLFDRFKKYGILINTSKCIFGVPEVTFLGYHVSSEGTRPLPEKMEAIHKLDPPKTAKQLRRFLGIVNYYRRFIPHAAELQYPLNEALTGKNKGATPINMTDKMLRAFHQCKESLTHATLLSHPDVQAELALFTDASNEAIGAVLQQKRQDKIWQPLGFFSRKLSLPQKKYSPYDRELLAIYVAIKHFKYMLEARNFAIYTDHKPISYAFKTRRDNCSPRQYRYLDYISQFTTDIRHIAGKENVVADALSRIDEITEAINYEALARDQEIDLELQGLLKNGTGLRIEKLPNSNLYCDVSTGKNRPYITPKFRKQVFQKMHELSHPGTAATTKLITERFVWPRIKRDCKIWTKQCTDCQLSKVTRHTSAPLSNFPIPSKRFSQVHIDLIGPLPYCNGFRYCLTAIDRFTRWPEVYPLPDITAESCAKAFVPGWVSRFGCPETIITDRGQQFQSHLFQSLTKLIGSEHRPTTSYHPQCNGMVERLHRQLKAAITCRNTPQWTEALPLVLLGMRAAWKEDLTASAAEIVYGEPIRLPGEFFMPSTKLTSDPSDYVERLRRHTVDLAPVPASNHNKNKSFYLPKDFWTSKFIFLRRGPEKRPLQSPYTGPYKVVARGTKTFKILIQGKETTVTVDRIKPAYLATHDILDDKKDQAPMMTTLPERPRPLQLSTEKKTRSGRTVRFPDYYRP</sequence>
<evidence type="ECO:0000256" key="4">
    <source>
        <dbReference type="ARBA" id="ARBA00022695"/>
    </source>
</evidence>
<dbReference type="Pfam" id="PF17919">
    <property type="entry name" value="RT_RNaseH_2"/>
    <property type="match status" value="1"/>
</dbReference>
<keyword evidence="9" id="KW-0511">Multifunctional enzyme</keyword>
<evidence type="ECO:0000256" key="10">
    <source>
        <dbReference type="SAM" id="MobiDB-lite"/>
    </source>
</evidence>
<dbReference type="PROSITE" id="PS50878">
    <property type="entry name" value="RT_POL"/>
    <property type="match status" value="1"/>
</dbReference>
<dbReference type="Proteomes" id="UP001314205">
    <property type="component" value="Unassembled WGS sequence"/>
</dbReference>
<accession>A0AAV1KUB0</accession>
<dbReference type="Pfam" id="PF17921">
    <property type="entry name" value="Integrase_H2C2"/>
    <property type="match status" value="1"/>
</dbReference>
<evidence type="ECO:0000259" key="12">
    <source>
        <dbReference type="PROSITE" id="PS50994"/>
    </source>
</evidence>
<evidence type="ECO:0000256" key="5">
    <source>
        <dbReference type="ARBA" id="ARBA00022722"/>
    </source>
</evidence>
<dbReference type="InterPro" id="IPR041588">
    <property type="entry name" value="Integrase_H2C2"/>
</dbReference>
<feature type="domain" description="Integrase catalytic" evidence="12">
    <location>
        <begin position="571"/>
        <end position="743"/>
    </location>
</feature>
<dbReference type="SUPFAM" id="SSF53098">
    <property type="entry name" value="Ribonuclease H-like"/>
    <property type="match status" value="1"/>
</dbReference>
<reference evidence="13 14" key="1">
    <citation type="submission" date="2023-11" db="EMBL/GenBank/DDBJ databases">
        <authorList>
            <person name="Hedman E."/>
            <person name="Englund M."/>
            <person name="Stromberg M."/>
            <person name="Nyberg Akerstrom W."/>
            <person name="Nylinder S."/>
            <person name="Jareborg N."/>
            <person name="Kallberg Y."/>
            <person name="Kronander E."/>
        </authorList>
    </citation>
    <scope>NUCLEOTIDE SEQUENCE [LARGE SCALE GENOMIC DNA]</scope>
</reference>
<organism evidence="13 14">
    <name type="scientific">Parnassius mnemosyne</name>
    <name type="common">clouded apollo</name>
    <dbReference type="NCBI Taxonomy" id="213953"/>
    <lineage>
        <taxon>Eukaryota</taxon>
        <taxon>Metazoa</taxon>
        <taxon>Ecdysozoa</taxon>
        <taxon>Arthropoda</taxon>
        <taxon>Hexapoda</taxon>
        <taxon>Insecta</taxon>
        <taxon>Pterygota</taxon>
        <taxon>Neoptera</taxon>
        <taxon>Endopterygota</taxon>
        <taxon>Lepidoptera</taxon>
        <taxon>Glossata</taxon>
        <taxon>Ditrysia</taxon>
        <taxon>Papilionoidea</taxon>
        <taxon>Papilionidae</taxon>
        <taxon>Parnassiinae</taxon>
        <taxon>Parnassini</taxon>
        <taxon>Parnassius</taxon>
        <taxon>Driopa</taxon>
    </lineage>
</organism>
<keyword evidence="6" id="KW-0255">Endonuclease</keyword>
<comment type="caution">
    <text evidence="13">The sequence shown here is derived from an EMBL/GenBank/DDBJ whole genome shotgun (WGS) entry which is preliminary data.</text>
</comment>
<dbReference type="PANTHER" id="PTHR37984:SF5">
    <property type="entry name" value="PROTEIN NYNRIN-LIKE"/>
    <property type="match status" value="1"/>
</dbReference>
<evidence type="ECO:0000256" key="2">
    <source>
        <dbReference type="ARBA" id="ARBA00022670"/>
    </source>
</evidence>
<dbReference type="GO" id="GO:0042575">
    <property type="term" value="C:DNA polymerase complex"/>
    <property type="evidence" value="ECO:0007669"/>
    <property type="project" value="UniProtKB-ARBA"/>
</dbReference>
<feature type="region of interest" description="Disordered" evidence="10">
    <location>
        <begin position="859"/>
        <end position="887"/>
    </location>
</feature>
<dbReference type="EMBL" id="CAVLGL010000080">
    <property type="protein sequence ID" value="CAK1585829.1"/>
    <property type="molecule type" value="Genomic_DNA"/>
</dbReference>
<dbReference type="InterPro" id="IPR012337">
    <property type="entry name" value="RNaseH-like_sf"/>
</dbReference>
<keyword evidence="5" id="KW-0540">Nuclease</keyword>
<dbReference type="InterPro" id="IPR043502">
    <property type="entry name" value="DNA/RNA_pol_sf"/>
</dbReference>
<dbReference type="GO" id="GO:0003964">
    <property type="term" value="F:RNA-directed DNA polymerase activity"/>
    <property type="evidence" value="ECO:0007669"/>
    <property type="project" value="UniProtKB-KW"/>
</dbReference>
<dbReference type="Gene3D" id="3.30.420.10">
    <property type="entry name" value="Ribonuclease H-like superfamily/Ribonuclease H"/>
    <property type="match status" value="1"/>
</dbReference>
<dbReference type="Gene3D" id="3.10.10.10">
    <property type="entry name" value="HIV Type 1 Reverse Transcriptase, subunit A, domain 1"/>
    <property type="match status" value="1"/>
</dbReference>
<dbReference type="PROSITE" id="PS50994">
    <property type="entry name" value="INTEGRASE"/>
    <property type="match status" value="1"/>
</dbReference>
<dbReference type="GO" id="GO:0006508">
    <property type="term" value="P:proteolysis"/>
    <property type="evidence" value="ECO:0007669"/>
    <property type="project" value="UniProtKB-KW"/>
</dbReference>
<dbReference type="Gene3D" id="1.10.340.70">
    <property type="match status" value="1"/>
</dbReference>
<dbReference type="FunFam" id="3.30.70.270:FF:000164">
    <property type="match status" value="1"/>
</dbReference>
<proteinExistence type="predicted"/>